<dbReference type="OMA" id="HKEFAVA"/>
<organism evidence="1 2">
    <name type="scientific">Monodelphis domestica</name>
    <name type="common">Gray short-tailed opossum</name>
    <dbReference type="NCBI Taxonomy" id="13616"/>
    <lineage>
        <taxon>Eukaryota</taxon>
        <taxon>Metazoa</taxon>
        <taxon>Chordata</taxon>
        <taxon>Craniata</taxon>
        <taxon>Vertebrata</taxon>
        <taxon>Euteleostomi</taxon>
        <taxon>Mammalia</taxon>
        <taxon>Metatheria</taxon>
        <taxon>Didelphimorphia</taxon>
        <taxon>Didelphidae</taxon>
        <taxon>Monodelphis</taxon>
    </lineage>
</organism>
<name>A0A5F8H3V4_MONDO</name>
<reference evidence="1" key="3">
    <citation type="submission" date="2025-09" db="UniProtKB">
        <authorList>
            <consortium name="Ensembl"/>
        </authorList>
    </citation>
    <scope>IDENTIFICATION</scope>
</reference>
<dbReference type="STRING" id="13616.ENSMODP00000054532"/>
<keyword evidence="2" id="KW-1185">Reference proteome</keyword>
<dbReference type="AlphaFoldDB" id="A0A5F8H3V4"/>
<dbReference type="InterPro" id="IPR029006">
    <property type="entry name" value="ADF-H/Gelsolin-like_dom_sf"/>
</dbReference>
<reference evidence="1" key="2">
    <citation type="submission" date="2025-08" db="UniProtKB">
        <authorList>
            <consortium name="Ensembl"/>
        </authorList>
    </citation>
    <scope>IDENTIFICATION</scope>
</reference>
<dbReference type="Bgee" id="ENSMODG00000037868">
    <property type="expression patterns" value="Expressed in adult mammalian kidney and 13 other cell types or tissues"/>
</dbReference>
<evidence type="ECO:0000313" key="2">
    <source>
        <dbReference type="Proteomes" id="UP000002280"/>
    </source>
</evidence>
<dbReference type="Gene3D" id="3.40.20.10">
    <property type="entry name" value="Severin"/>
    <property type="match status" value="1"/>
</dbReference>
<sequence>MAPELYHKEFAVAGQKPGLQVWRVEQLDLVPVPVQQHGSFFVGDAYLVLYTAAGPRQGFFYRLHFWLGIRSYCVGTPWCTPKHFRVPKSQDIEL</sequence>
<dbReference type="GeneTree" id="ENSGT00940000159083"/>
<reference evidence="1 2" key="1">
    <citation type="journal article" date="2007" name="Nature">
        <title>Genome of the marsupial Monodelphis domestica reveals innovation in non-coding sequences.</title>
        <authorList>
            <person name="Mikkelsen T.S."/>
            <person name="Wakefield M.J."/>
            <person name="Aken B."/>
            <person name="Amemiya C.T."/>
            <person name="Chang J.L."/>
            <person name="Duke S."/>
            <person name="Garber M."/>
            <person name="Gentles A.J."/>
            <person name="Goodstadt L."/>
            <person name="Heger A."/>
            <person name="Jurka J."/>
            <person name="Kamal M."/>
            <person name="Mauceli E."/>
            <person name="Searle S.M."/>
            <person name="Sharpe T."/>
            <person name="Baker M.L."/>
            <person name="Batzer M.A."/>
            <person name="Benos P.V."/>
            <person name="Belov K."/>
            <person name="Clamp M."/>
            <person name="Cook A."/>
            <person name="Cuff J."/>
            <person name="Das R."/>
            <person name="Davidow L."/>
            <person name="Deakin J.E."/>
            <person name="Fazzari M.J."/>
            <person name="Glass J.L."/>
            <person name="Grabherr M."/>
            <person name="Greally J.M."/>
            <person name="Gu W."/>
            <person name="Hore T.A."/>
            <person name="Huttley G.A."/>
            <person name="Kleber M."/>
            <person name="Jirtle R.L."/>
            <person name="Koina E."/>
            <person name="Lee J.T."/>
            <person name="Mahony S."/>
            <person name="Marra M.A."/>
            <person name="Miller R.D."/>
            <person name="Nicholls R.D."/>
            <person name="Oda M."/>
            <person name="Papenfuss A.T."/>
            <person name="Parra Z.E."/>
            <person name="Pollock D.D."/>
            <person name="Ray D.A."/>
            <person name="Schein J.E."/>
            <person name="Speed T.P."/>
            <person name="Thompson K."/>
            <person name="VandeBerg J.L."/>
            <person name="Wade C.M."/>
            <person name="Walker J.A."/>
            <person name="Waters P.D."/>
            <person name="Webber C."/>
            <person name="Weidman J.R."/>
            <person name="Xie X."/>
            <person name="Zody M.C."/>
            <person name="Baldwin J."/>
            <person name="Abdouelleil A."/>
            <person name="Abdulkadir J."/>
            <person name="Abebe A."/>
            <person name="Abera B."/>
            <person name="Abreu J."/>
            <person name="Acer S.C."/>
            <person name="Aftuck L."/>
            <person name="Alexander A."/>
            <person name="An P."/>
            <person name="Anderson E."/>
            <person name="Anderson S."/>
            <person name="Arachi H."/>
            <person name="Azer M."/>
            <person name="Bachantsang P."/>
            <person name="Barry A."/>
            <person name="Bayul T."/>
            <person name="Berlin A."/>
            <person name="Bessette D."/>
            <person name="Bloom T."/>
            <person name="Bloom T."/>
            <person name="Boguslavskiy L."/>
            <person name="Bonnet C."/>
            <person name="Boukhgalter B."/>
            <person name="Bourzgui I."/>
            <person name="Brown A."/>
            <person name="Cahill P."/>
            <person name="Channer S."/>
            <person name="Cheshatsang Y."/>
            <person name="Chuda L."/>
            <person name="Citroen M."/>
            <person name="Collymore A."/>
            <person name="Cooke P."/>
            <person name="Costello M."/>
            <person name="D'Aco K."/>
            <person name="Daza R."/>
            <person name="De Haan G."/>
            <person name="DeGray S."/>
            <person name="DeMaso C."/>
            <person name="Dhargay N."/>
            <person name="Dooley K."/>
            <person name="Dooley E."/>
            <person name="Doricent M."/>
            <person name="Dorje P."/>
            <person name="Dorjee K."/>
            <person name="Dupes A."/>
            <person name="Elong R."/>
            <person name="Falk J."/>
            <person name="Farina A."/>
            <person name="Faro S."/>
            <person name="Ferguson D."/>
            <person name="Fisher S."/>
            <person name="Foley C.D."/>
            <person name="Franke A."/>
            <person name="Friedrich D."/>
            <person name="Gadbois L."/>
            <person name="Gearin G."/>
            <person name="Gearin C.R."/>
            <person name="Giannoukos G."/>
            <person name="Goode T."/>
            <person name="Graham J."/>
            <person name="Grandbois E."/>
            <person name="Grewal S."/>
            <person name="Gyaltsen K."/>
            <person name="Hafez N."/>
            <person name="Hagos B."/>
            <person name="Hall J."/>
            <person name="Henson C."/>
            <person name="Hollinger A."/>
            <person name="Honan T."/>
            <person name="Huard M.D."/>
            <person name="Hughes L."/>
            <person name="Hurhula B."/>
            <person name="Husby M.E."/>
            <person name="Kamat A."/>
            <person name="Kanga B."/>
            <person name="Kashin S."/>
            <person name="Khazanovich D."/>
            <person name="Kisner P."/>
            <person name="Lance K."/>
            <person name="Lara M."/>
            <person name="Lee W."/>
            <person name="Lennon N."/>
            <person name="Letendre F."/>
            <person name="LeVine R."/>
            <person name="Lipovsky A."/>
            <person name="Liu X."/>
            <person name="Liu J."/>
            <person name="Liu S."/>
            <person name="Lokyitsang T."/>
            <person name="Lokyitsang Y."/>
            <person name="Lubonja R."/>
            <person name="Lui A."/>
            <person name="MacDonald P."/>
            <person name="Magnisalis V."/>
            <person name="Maru K."/>
            <person name="Matthews C."/>
            <person name="McCusker W."/>
            <person name="McDonough S."/>
            <person name="Mehta T."/>
            <person name="Meldrim J."/>
            <person name="Meneus L."/>
            <person name="Mihai O."/>
            <person name="Mihalev A."/>
            <person name="Mihova T."/>
            <person name="Mittelman R."/>
            <person name="Mlenga V."/>
            <person name="Montmayeur A."/>
            <person name="Mulrain L."/>
            <person name="Navidi A."/>
            <person name="Naylor J."/>
            <person name="Negash T."/>
            <person name="Nguyen T."/>
            <person name="Nguyen N."/>
            <person name="Nicol R."/>
            <person name="Norbu C."/>
            <person name="Norbu N."/>
            <person name="Novod N."/>
            <person name="O'Neill B."/>
            <person name="Osman S."/>
            <person name="Markiewicz E."/>
            <person name="Oyono O.L."/>
            <person name="Patti C."/>
            <person name="Phunkhang P."/>
            <person name="Pierre F."/>
            <person name="Priest M."/>
            <person name="Raghuraman S."/>
            <person name="Rege F."/>
            <person name="Reyes R."/>
            <person name="Rise C."/>
            <person name="Rogov P."/>
            <person name="Ross K."/>
            <person name="Ryan E."/>
            <person name="Settipalli S."/>
            <person name="Shea T."/>
            <person name="Sherpa N."/>
            <person name="Shi L."/>
            <person name="Shih D."/>
            <person name="Sparrow T."/>
            <person name="Spaulding J."/>
            <person name="Stalker J."/>
            <person name="Stange-Thomann N."/>
            <person name="Stavropoulos S."/>
            <person name="Stone C."/>
            <person name="Strader C."/>
            <person name="Tesfaye S."/>
            <person name="Thomson T."/>
            <person name="Thoulutsang Y."/>
            <person name="Thoulutsang D."/>
            <person name="Topham K."/>
            <person name="Topping I."/>
            <person name="Tsamla T."/>
            <person name="Vassiliev H."/>
            <person name="Vo A."/>
            <person name="Wangchuk T."/>
            <person name="Wangdi T."/>
            <person name="Weiand M."/>
            <person name="Wilkinson J."/>
            <person name="Wilson A."/>
            <person name="Yadav S."/>
            <person name="Young G."/>
            <person name="Yu Q."/>
            <person name="Zembek L."/>
            <person name="Zhong D."/>
            <person name="Zimmer A."/>
            <person name="Zwirko Z."/>
            <person name="Jaffe D.B."/>
            <person name="Alvarez P."/>
            <person name="Brockman W."/>
            <person name="Butler J."/>
            <person name="Chin C."/>
            <person name="Gnerre S."/>
            <person name="MacCallum I."/>
            <person name="Graves J.A."/>
            <person name="Ponting C.P."/>
            <person name="Breen M."/>
            <person name="Samollow P.B."/>
            <person name="Lander E.S."/>
            <person name="Lindblad-Toh K."/>
        </authorList>
    </citation>
    <scope>NUCLEOTIDE SEQUENCE [LARGE SCALE GENOMIC DNA]</scope>
</reference>
<dbReference type="InParanoid" id="A0A5F8H3V4"/>
<dbReference type="Proteomes" id="UP000002280">
    <property type="component" value="Chromosome 8"/>
</dbReference>
<accession>A0A5F8H3V4</accession>
<dbReference type="Ensembl" id="ENSMODT00000055438.1">
    <property type="protein sequence ID" value="ENSMODP00000054532.1"/>
    <property type="gene ID" value="ENSMODG00000037868.1"/>
</dbReference>
<dbReference type="SUPFAM" id="SSF55753">
    <property type="entry name" value="Actin depolymerizing proteins"/>
    <property type="match status" value="1"/>
</dbReference>
<evidence type="ECO:0000313" key="1">
    <source>
        <dbReference type="Ensembl" id="ENSMODP00000054532.1"/>
    </source>
</evidence>
<protein>
    <submittedName>
        <fullName evidence="1">Uncharacterized protein</fullName>
    </submittedName>
</protein>
<proteinExistence type="predicted"/>